<evidence type="ECO:0000313" key="5">
    <source>
        <dbReference type="EMBL" id="GMA42513.1"/>
    </source>
</evidence>
<dbReference type="SUPFAM" id="SSF53850">
    <property type="entry name" value="Periplasmic binding protein-like II"/>
    <property type="match status" value="1"/>
</dbReference>
<dbReference type="PANTHER" id="PTHR42928:SF3">
    <property type="entry name" value="UPF0065 PROTEIN YFLP"/>
    <property type="match status" value="1"/>
</dbReference>
<gene>
    <name evidence="3" type="ORF">GCM10025883_00270</name>
    <name evidence="4" type="ORF">GCM10025883_44100</name>
    <name evidence="5" type="ORF">GCM10025883_45580</name>
</gene>
<dbReference type="PANTHER" id="PTHR42928">
    <property type="entry name" value="TRICARBOXYLATE-BINDING PROTEIN"/>
    <property type="match status" value="1"/>
</dbReference>
<dbReference type="PIRSF" id="PIRSF017082">
    <property type="entry name" value="YflP"/>
    <property type="match status" value="1"/>
</dbReference>
<organism evidence="5 6">
    <name type="scientific">Mobilicoccus caccae</name>
    <dbReference type="NCBI Taxonomy" id="1859295"/>
    <lineage>
        <taxon>Bacteria</taxon>
        <taxon>Bacillati</taxon>
        <taxon>Actinomycetota</taxon>
        <taxon>Actinomycetes</taxon>
        <taxon>Micrococcales</taxon>
        <taxon>Dermatophilaceae</taxon>
        <taxon>Mobilicoccus</taxon>
    </lineage>
</organism>
<dbReference type="EMBL" id="BSUO01000003">
    <property type="protein sequence ID" value="GMA42513.1"/>
    <property type="molecule type" value="Genomic_DNA"/>
</dbReference>
<evidence type="ECO:0000313" key="6">
    <source>
        <dbReference type="Proteomes" id="UP001157126"/>
    </source>
</evidence>
<dbReference type="EMBL" id="BSUO01000001">
    <property type="protein sequence ID" value="GMA42365.1"/>
    <property type="molecule type" value="Genomic_DNA"/>
</dbReference>
<comment type="caution">
    <text evidence="5">The sequence shown here is derived from an EMBL/GenBank/DDBJ whole genome shotgun (WGS) entry which is preliminary data.</text>
</comment>
<evidence type="ECO:0000313" key="4">
    <source>
        <dbReference type="EMBL" id="GMA42365.1"/>
    </source>
</evidence>
<dbReference type="Gene3D" id="3.40.190.150">
    <property type="entry name" value="Bordetella uptake gene, domain 1"/>
    <property type="match status" value="1"/>
</dbReference>
<proteinExistence type="inferred from homology"/>
<dbReference type="CDD" id="cd07012">
    <property type="entry name" value="PBP2_Bug_TTT"/>
    <property type="match status" value="1"/>
</dbReference>
<feature type="transmembrane region" description="Helical" evidence="2">
    <location>
        <begin position="15"/>
        <end position="36"/>
    </location>
</feature>
<dbReference type="EMBL" id="BSUO01000001">
    <property type="protein sequence ID" value="GMA37982.1"/>
    <property type="molecule type" value="Genomic_DNA"/>
</dbReference>
<dbReference type="Pfam" id="PF03401">
    <property type="entry name" value="TctC"/>
    <property type="match status" value="1"/>
</dbReference>
<name>A0ABQ6J0K4_9MICO</name>
<accession>A0ABQ6J0K4</accession>
<reference evidence="6" key="2">
    <citation type="journal article" date="2019" name="Int. J. Syst. Evol. Microbiol.">
        <title>The Global Catalogue of Microorganisms (GCM) 10K type strain sequencing project: providing services to taxonomists for standard genome sequencing and annotation.</title>
        <authorList>
            <consortium name="The Broad Institute Genomics Platform"/>
            <consortium name="The Broad Institute Genome Sequencing Center for Infectious Disease"/>
            <person name="Wu L."/>
            <person name="Ma J."/>
        </authorList>
    </citation>
    <scope>NUCLEOTIDE SEQUENCE [LARGE SCALE GENOMIC DNA]</scope>
    <source>
        <strain evidence="6">NBRC 113072</strain>
    </source>
</reference>
<sequence length="337" mass="35599">MSTPVPQRDRRTPRLGMAIYAVVCVVVVGLAVLVSARAAHSGEDLRANLTLIAPAGAGGGWDTFAREQQAAMRTENVVNNAQVVNIPGAGGTIGLSKFVTMTGEATNLMVTGTVMIGAIETNDSPNTLKDVRPIARISEEYDVIVVPADSPHQSIDDLVAAWKQDPKGMVFTGGSAGGLDHLIVADLALKAGIDAEQITYIPKSGGGEAVQVLSSGAADAAVSGYNEFADQIDAGRMRGLAIVAPERADGIELPTLVEQGYDVAMTNWRGFVAPPGISDEQFSELQQIITETAQTQEWKDAMARNKWTDVLLTGPELDTFIEEDTAQITALVKELGL</sequence>
<dbReference type="InterPro" id="IPR042100">
    <property type="entry name" value="Bug_dom1"/>
</dbReference>
<evidence type="ECO:0000313" key="3">
    <source>
        <dbReference type="EMBL" id="GMA37982.1"/>
    </source>
</evidence>
<dbReference type="InterPro" id="IPR005064">
    <property type="entry name" value="BUG"/>
</dbReference>
<dbReference type="RefSeq" id="WP_284302040.1">
    <property type="nucleotide sequence ID" value="NZ_BSUO01000001.1"/>
</dbReference>
<keyword evidence="2" id="KW-0472">Membrane</keyword>
<reference evidence="5" key="1">
    <citation type="journal article" date="2014" name="Int. J. Syst. Evol. Microbiol.">
        <title>Complete genome of a new Firmicutes species belonging to the dominant human colonic microbiota ('Ruminococcus bicirculans') reveals two chromosomes and a selective capacity to utilize plant glucans.</title>
        <authorList>
            <consortium name="NISC Comparative Sequencing Program"/>
            <person name="Wegmann U."/>
            <person name="Louis P."/>
            <person name="Goesmann A."/>
            <person name="Henrissat B."/>
            <person name="Duncan S.H."/>
            <person name="Flint H.J."/>
        </authorList>
    </citation>
    <scope>NUCLEOTIDE SEQUENCE</scope>
    <source>
        <strain evidence="5">NBRC 113072</strain>
    </source>
</reference>
<keyword evidence="2" id="KW-0812">Transmembrane</keyword>
<evidence type="ECO:0000256" key="2">
    <source>
        <dbReference type="SAM" id="Phobius"/>
    </source>
</evidence>
<comment type="similarity">
    <text evidence="1">Belongs to the UPF0065 (bug) family.</text>
</comment>
<dbReference type="Proteomes" id="UP001157126">
    <property type="component" value="Unassembled WGS sequence"/>
</dbReference>
<evidence type="ECO:0000256" key="1">
    <source>
        <dbReference type="ARBA" id="ARBA00006987"/>
    </source>
</evidence>
<reference evidence="5" key="3">
    <citation type="submission" date="2023-02" db="EMBL/GenBank/DDBJ databases">
        <authorList>
            <person name="Sun Q."/>
            <person name="Mori K."/>
        </authorList>
    </citation>
    <scope>NUCLEOTIDE SEQUENCE</scope>
    <source>
        <strain evidence="5">NBRC 113072</strain>
    </source>
</reference>
<keyword evidence="2" id="KW-1133">Transmembrane helix</keyword>
<protein>
    <submittedName>
        <fullName evidence="5">Tricarboxylic transport membrane protein</fullName>
    </submittedName>
</protein>
<dbReference type="Gene3D" id="3.40.190.10">
    <property type="entry name" value="Periplasmic binding protein-like II"/>
    <property type="match status" value="1"/>
</dbReference>
<keyword evidence="6" id="KW-1185">Reference proteome</keyword>